<name>A0A543GEQ3_9PSEU</name>
<dbReference type="RefSeq" id="WP_142099474.1">
    <property type="nucleotide sequence ID" value="NZ_VFPH01000001.1"/>
</dbReference>
<feature type="region of interest" description="Disordered" evidence="1">
    <location>
        <begin position="1"/>
        <end position="72"/>
    </location>
</feature>
<evidence type="ECO:0000256" key="1">
    <source>
        <dbReference type="SAM" id="MobiDB-lite"/>
    </source>
</evidence>
<evidence type="ECO:0000313" key="3">
    <source>
        <dbReference type="Proteomes" id="UP000319818"/>
    </source>
</evidence>
<accession>A0A543GEQ3</accession>
<dbReference type="AlphaFoldDB" id="A0A543GEQ3"/>
<sequence>MRDPLLPSLLAAVDDPQNGEPNPADAPTAAANRAARRGRAGKNGPSGAVHADSSGRARAAQGRRINPVRRTG</sequence>
<evidence type="ECO:0000313" key="2">
    <source>
        <dbReference type="EMBL" id="TQM44543.1"/>
    </source>
</evidence>
<dbReference type="Proteomes" id="UP000319818">
    <property type="component" value="Unassembled WGS sequence"/>
</dbReference>
<feature type="compositionally biased region" description="Low complexity" evidence="1">
    <location>
        <begin position="21"/>
        <end position="33"/>
    </location>
</feature>
<feature type="compositionally biased region" description="Low complexity" evidence="1">
    <location>
        <begin position="51"/>
        <end position="64"/>
    </location>
</feature>
<keyword evidence="3" id="KW-1185">Reference proteome</keyword>
<protein>
    <submittedName>
        <fullName evidence="2">Uncharacterized protein</fullName>
    </submittedName>
</protein>
<organism evidence="2 3">
    <name type="scientific">Pseudonocardia cypriaca</name>
    <dbReference type="NCBI Taxonomy" id="882449"/>
    <lineage>
        <taxon>Bacteria</taxon>
        <taxon>Bacillati</taxon>
        <taxon>Actinomycetota</taxon>
        <taxon>Actinomycetes</taxon>
        <taxon>Pseudonocardiales</taxon>
        <taxon>Pseudonocardiaceae</taxon>
        <taxon>Pseudonocardia</taxon>
    </lineage>
</organism>
<gene>
    <name evidence="2" type="ORF">FB388_1914</name>
</gene>
<dbReference type="EMBL" id="VFPH01000001">
    <property type="protein sequence ID" value="TQM44543.1"/>
    <property type="molecule type" value="Genomic_DNA"/>
</dbReference>
<comment type="caution">
    <text evidence="2">The sequence shown here is derived from an EMBL/GenBank/DDBJ whole genome shotgun (WGS) entry which is preliminary data.</text>
</comment>
<reference evidence="2 3" key="1">
    <citation type="submission" date="2019-06" db="EMBL/GenBank/DDBJ databases">
        <title>Sequencing the genomes of 1000 actinobacteria strains.</title>
        <authorList>
            <person name="Klenk H.-P."/>
        </authorList>
    </citation>
    <scope>NUCLEOTIDE SEQUENCE [LARGE SCALE GENOMIC DNA]</scope>
    <source>
        <strain evidence="2 3">DSM 45511</strain>
    </source>
</reference>
<proteinExistence type="predicted"/>